<accession>A0ABT2RQ35</accession>
<dbReference type="InterPro" id="IPR025051">
    <property type="entry name" value="DUF3990"/>
</dbReference>
<keyword evidence="2" id="KW-1185">Reference proteome</keyword>
<dbReference type="EMBL" id="JAOQJU010000015">
    <property type="protein sequence ID" value="MCU6687244.1"/>
    <property type="molecule type" value="Genomic_DNA"/>
</dbReference>
<evidence type="ECO:0000313" key="2">
    <source>
        <dbReference type="Proteomes" id="UP001652431"/>
    </source>
</evidence>
<name>A0ABT2RQ35_9FIRM</name>
<organism evidence="1 2">
    <name type="scientific">Dorea acetigenes</name>
    <dbReference type="NCBI Taxonomy" id="2981787"/>
    <lineage>
        <taxon>Bacteria</taxon>
        <taxon>Bacillati</taxon>
        <taxon>Bacillota</taxon>
        <taxon>Clostridia</taxon>
        <taxon>Lachnospirales</taxon>
        <taxon>Lachnospiraceae</taxon>
        <taxon>Dorea</taxon>
    </lineage>
</organism>
<sequence length="126" mass="14603">MILFHGSNVEVKVPQIIKSKRLLDFGTGFYLTSDFEQAKKWAVRTTNRREAGVPIISVFEIDDSQLERLDTLIFEQAIRTVNNYLKGYFTEEIAIQLLLPQKLKDQYAFKTEKALAILGFKEVRFV</sequence>
<gene>
    <name evidence="1" type="ORF">OCV99_11965</name>
</gene>
<dbReference type="RefSeq" id="WP_158370796.1">
    <property type="nucleotide sequence ID" value="NZ_JAOQJU010000015.1"/>
</dbReference>
<dbReference type="Proteomes" id="UP001652431">
    <property type="component" value="Unassembled WGS sequence"/>
</dbReference>
<evidence type="ECO:0000313" key="1">
    <source>
        <dbReference type="EMBL" id="MCU6687244.1"/>
    </source>
</evidence>
<dbReference type="Pfam" id="PF13151">
    <property type="entry name" value="DUF3990"/>
    <property type="match status" value="1"/>
</dbReference>
<comment type="caution">
    <text evidence="1">The sequence shown here is derived from an EMBL/GenBank/DDBJ whole genome shotgun (WGS) entry which is preliminary data.</text>
</comment>
<reference evidence="1 2" key="1">
    <citation type="journal article" date="2021" name="ISME Commun">
        <title>Automated analysis of genomic sequences facilitates high-throughput and comprehensive description of bacteria.</title>
        <authorList>
            <person name="Hitch T.C.A."/>
        </authorList>
    </citation>
    <scope>NUCLEOTIDE SEQUENCE [LARGE SCALE GENOMIC DNA]</scope>
    <source>
        <strain evidence="1 2">Sanger_03</strain>
    </source>
</reference>
<protein>
    <submittedName>
        <fullName evidence="1">DUF3990 domain-containing protein</fullName>
    </submittedName>
</protein>
<proteinExistence type="predicted"/>